<dbReference type="SMART" id="SM00493">
    <property type="entry name" value="TOPRIM"/>
    <property type="match status" value="1"/>
</dbReference>
<evidence type="ECO:0000256" key="13">
    <source>
        <dbReference type="PIRNR" id="PIRNR002811"/>
    </source>
</evidence>
<keyword evidence="18" id="KW-1185">Reference proteome</keyword>
<dbReference type="SUPFAM" id="SSF117023">
    <property type="entry name" value="DNA primase DnaG, C-terminal domain"/>
    <property type="match status" value="1"/>
</dbReference>
<keyword evidence="11 12" id="KW-0804">Transcription</keyword>
<dbReference type="GO" id="GO:0006269">
    <property type="term" value="P:DNA replication, synthesis of primer"/>
    <property type="evidence" value="ECO:0007669"/>
    <property type="project" value="UniProtKB-UniRule"/>
</dbReference>
<evidence type="ECO:0000259" key="16">
    <source>
        <dbReference type="PROSITE" id="PS50880"/>
    </source>
</evidence>
<evidence type="ECO:0000256" key="8">
    <source>
        <dbReference type="ARBA" id="ARBA00022833"/>
    </source>
</evidence>
<dbReference type="SMART" id="SM00766">
    <property type="entry name" value="DnaG_DnaB_bind"/>
    <property type="match status" value="1"/>
</dbReference>
<dbReference type="GO" id="GO:0000428">
    <property type="term" value="C:DNA-directed RNA polymerase complex"/>
    <property type="evidence" value="ECO:0007669"/>
    <property type="project" value="UniProtKB-KW"/>
</dbReference>
<evidence type="ECO:0000256" key="4">
    <source>
        <dbReference type="ARBA" id="ARBA00022695"/>
    </source>
</evidence>
<accession>A0A084IRL6</accession>
<dbReference type="InterPro" id="IPR036977">
    <property type="entry name" value="DNA_primase_Znf_CHC2"/>
</dbReference>
<keyword evidence="2 12" id="KW-0639">Primosome</keyword>
<dbReference type="RefSeq" id="WP_037332951.1">
    <property type="nucleotide sequence ID" value="NZ_APNK01000001.1"/>
</dbReference>
<evidence type="ECO:0000256" key="11">
    <source>
        <dbReference type="ARBA" id="ARBA00023163"/>
    </source>
</evidence>
<keyword evidence="1 12" id="KW-0240">DNA-directed RNA polymerase</keyword>
<dbReference type="InterPro" id="IPR006295">
    <property type="entry name" value="DNA_primase_DnaG"/>
</dbReference>
<dbReference type="PIRSF" id="PIRSF002811">
    <property type="entry name" value="DnaG"/>
    <property type="match status" value="1"/>
</dbReference>
<keyword evidence="6 12" id="KW-0479">Metal-binding</keyword>
<dbReference type="EC" id="2.7.7.101" evidence="12"/>
<sequence>MARIPQHFIDQLLERTDIVSLIDERVSLKKAGREYTACCPFHDEKTPSFTVSPTKQFYHCFGCGAHGTAISFLMEYDRLEFRDAVDVLADAAGLDIPEEATSQSSSGPPREPLLDAMRQADRHYQAALRRDPGVIDYLKNRGVSGEMAKLYGLGFARDAWDDLTRRLPNKAAAAQAGLLIERDSGGYFDRFRNRLMFPIRDTRGRTIAFGGRTLGDDSAKYLNSPETPLFHKSDHMYGLFEARQAMRQLDRLLVVEGYMDVIALAQHGFPNAVATLGTATTASHLTTLFRHTQEVVFCFDGDAAGVRAARKAMEHSLGVMRGARRVRFLFLPDGEDPDSLVRGDGGRDAMAAAIESARPASEVLLGELTEGLDLATPDDRAQLVERARAPVNTLPPDAFRAEMVAEISRLSGLPPDDIRELYAANQPAPRPATAQNDAESNKSTYSAELPPVTRGLMLLLADPSLAGHIAGTDGLRDNDNPGAQILAEAIDFFARNPNVSVAQWLEHHREYRFFDRLQRLAAADPPGDAEHRAGEFADVVARLQKHSRSRATLRQRYNALVAQQERGPLDAAAAKELKEVLSQLQGRSPPPT</sequence>
<keyword evidence="7 12" id="KW-0863">Zinc-finger</keyword>
<feature type="compositionally biased region" description="Polar residues" evidence="15">
    <location>
        <begin position="433"/>
        <end position="445"/>
    </location>
</feature>
<dbReference type="Gene3D" id="3.40.1360.10">
    <property type="match status" value="1"/>
</dbReference>
<dbReference type="InterPro" id="IPR002694">
    <property type="entry name" value="Znf_CHC2"/>
</dbReference>
<keyword evidence="8 12" id="KW-0862">Zinc</keyword>
<dbReference type="STRING" id="1304275.C41B8_01335"/>
<name>A0A084IRL6_SALHC</name>
<keyword evidence="9" id="KW-0460">Magnesium</keyword>
<dbReference type="FunFam" id="3.40.1360.10:FF:000002">
    <property type="entry name" value="DNA primase"/>
    <property type="match status" value="1"/>
</dbReference>
<dbReference type="Pfam" id="PF01807">
    <property type="entry name" value="Zn_ribbon_DnaG"/>
    <property type="match status" value="1"/>
</dbReference>
<dbReference type="Gene3D" id="3.90.980.10">
    <property type="entry name" value="DNA primase, catalytic core, N-terminal domain"/>
    <property type="match status" value="1"/>
</dbReference>
<dbReference type="Pfam" id="PF08275">
    <property type="entry name" value="DNAG_N"/>
    <property type="match status" value="1"/>
</dbReference>
<evidence type="ECO:0000313" key="17">
    <source>
        <dbReference type="EMBL" id="KEZ79350.1"/>
    </source>
</evidence>
<dbReference type="PANTHER" id="PTHR30313">
    <property type="entry name" value="DNA PRIMASE"/>
    <property type="match status" value="1"/>
</dbReference>
<evidence type="ECO:0000313" key="18">
    <source>
        <dbReference type="Proteomes" id="UP000028302"/>
    </source>
</evidence>
<dbReference type="InterPro" id="IPR034151">
    <property type="entry name" value="TOPRIM_DnaG_bac"/>
</dbReference>
<dbReference type="InterPro" id="IPR006171">
    <property type="entry name" value="TOPRIM_dom"/>
</dbReference>
<comment type="catalytic activity">
    <reaction evidence="12">
        <text>ssDNA + n NTP = ssDNA/pppN(pN)n-1 hybrid + (n-1) diphosphate.</text>
        <dbReference type="EC" id="2.7.7.101"/>
    </reaction>
</comment>
<evidence type="ECO:0000256" key="9">
    <source>
        <dbReference type="ARBA" id="ARBA00022842"/>
    </source>
</evidence>
<dbReference type="Proteomes" id="UP000028302">
    <property type="component" value="Unassembled WGS sequence"/>
</dbReference>
<proteinExistence type="inferred from homology"/>
<dbReference type="InterPro" id="IPR037068">
    <property type="entry name" value="DNA_primase_core_N_sf"/>
</dbReference>
<feature type="region of interest" description="Disordered" evidence="15">
    <location>
        <begin position="426"/>
        <end position="445"/>
    </location>
</feature>
<dbReference type="AlphaFoldDB" id="A0A084IRL6"/>
<keyword evidence="5 12" id="KW-0235">DNA replication</keyword>
<dbReference type="SUPFAM" id="SSF57783">
    <property type="entry name" value="Zinc beta-ribbon"/>
    <property type="match status" value="1"/>
</dbReference>
<dbReference type="SMART" id="SM00400">
    <property type="entry name" value="ZnF_CHCC"/>
    <property type="match status" value="1"/>
</dbReference>
<gene>
    <name evidence="12" type="primary">dnaG</name>
    <name evidence="17" type="ORF">C41B8_01335</name>
</gene>
<dbReference type="InterPro" id="IPR013264">
    <property type="entry name" value="DNAG_N"/>
</dbReference>
<dbReference type="SUPFAM" id="SSF56731">
    <property type="entry name" value="DNA primase core"/>
    <property type="match status" value="1"/>
</dbReference>
<dbReference type="HAMAP" id="MF_00974">
    <property type="entry name" value="DNA_primase_DnaG"/>
    <property type="match status" value="1"/>
</dbReference>
<dbReference type="PATRIC" id="fig|1304275.5.peg.270"/>
<dbReference type="Gene3D" id="1.10.860.10">
    <property type="entry name" value="DNAb Helicase, Chain A"/>
    <property type="match status" value="1"/>
</dbReference>
<dbReference type="OrthoDB" id="9803773at2"/>
<comment type="subunit">
    <text evidence="12">Monomer. Interacts with DnaB.</text>
</comment>
<evidence type="ECO:0000256" key="12">
    <source>
        <dbReference type="HAMAP-Rule" id="MF_00974"/>
    </source>
</evidence>
<dbReference type="Pfam" id="PF13662">
    <property type="entry name" value="Toprim_4"/>
    <property type="match status" value="1"/>
</dbReference>
<dbReference type="GO" id="GO:0008270">
    <property type="term" value="F:zinc ion binding"/>
    <property type="evidence" value="ECO:0007669"/>
    <property type="project" value="UniProtKB-UniRule"/>
</dbReference>
<evidence type="ECO:0000256" key="1">
    <source>
        <dbReference type="ARBA" id="ARBA00022478"/>
    </source>
</evidence>
<keyword evidence="10 12" id="KW-0238">DNA-binding</keyword>
<dbReference type="GO" id="GO:0003677">
    <property type="term" value="F:DNA binding"/>
    <property type="evidence" value="ECO:0007669"/>
    <property type="project" value="UniProtKB-KW"/>
</dbReference>
<dbReference type="Pfam" id="PF10410">
    <property type="entry name" value="DnaB_bind"/>
    <property type="match status" value="1"/>
</dbReference>
<dbReference type="Gene3D" id="1.20.50.20">
    <property type="entry name" value="DnaG, RNA polymerase domain, helical bundle"/>
    <property type="match status" value="1"/>
</dbReference>
<dbReference type="eggNOG" id="COG0358">
    <property type="taxonomic scope" value="Bacteria"/>
</dbReference>
<keyword evidence="4 12" id="KW-0548">Nucleotidyltransferase</keyword>
<dbReference type="CDD" id="cd03364">
    <property type="entry name" value="TOPRIM_DnaG_primases"/>
    <property type="match status" value="1"/>
</dbReference>
<comment type="caution">
    <text evidence="17">The sequence shown here is derived from an EMBL/GenBank/DDBJ whole genome shotgun (WGS) entry which is preliminary data.</text>
</comment>
<comment type="cofactor">
    <cofactor evidence="12 13 14">
        <name>Zn(2+)</name>
        <dbReference type="ChEBI" id="CHEBI:29105"/>
    </cofactor>
    <text evidence="12 13 14">Binds 1 zinc ion per monomer.</text>
</comment>
<dbReference type="PANTHER" id="PTHR30313:SF2">
    <property type="entry name" value="DNA PRIMASE"/>
    <property type="match status" value="1"/>
</dbReference>
<organism evidence="17 18">
    <name type="scientific">Salinisphaera hydrothermalis (strain C41B8)</name>
    <dbReference type="NCBI Taxonomy" id="1304275"/>
    <lineage>
        <taxon>Bacteria</taxon>
        <taxon>Pseudomonadati</taxon>
        <taxon>Pseudomonadota</taxon>
        <taxon>Gammaproteobacteria</taxon>
        <taxon>Salinisphaerales</taxon>
        <taxon>Salinisphaeraceae</taxon>
        <taxon>Salinisphaera</taxon>
    </lineage>
</organism>
<dbReference type="FunFam" id="3.90.580.10:FF:000001">
    <property type="entry name" value="DNA primase"/>
    <property type="match status" value="1"/>
</dbReference>
<dbReference type="NCBIfam" id="TIGR01391">
    <property type="entry name" value="dnaG"/>
    <property type="match status" value="1"/>
</dbReference>
<keyword evidence="3 12" id="KW-0808">Transferase</keyword>
<evidence type="ECO:0000256" key="3">
    <source>
        <dbReference type="ARBA" id="ARBA00022679"/>
    </source>
</evidence>
<protein>
    <recommendedName>
        <fullName evidence="12 13">DNA primase</fullName>
        <ecNumber evidence="12">2.7.7.101</ecNumber>
    </recommendedName>
</protein>
<feature type="zinc finger region" description="CHC2-type" evidence="12 14">
    <location>
        <begin position="39"/>
        <end position="63"/>
    </location>
</feature>
<dbReference type="PROSITE" id="PS50880">
    <property type="entry name" value="TOPRIM"/>
    <property type="match status" value="1"/>
</dbReference>
<feature type="domain" description="Toprim" evidence="16">
    <location>
        <begin position="250"/>
        <end position="332"/>
    </location>
</feature>
<reference evidence="17 18" key="1">
    <citation type="submission" date="2013-03" db="EMBL/GenBank/DDBJ databases">
        <title>Salinisphaera hydrothermalis C41B8 Genome Sequencing.</title>
        <authorList>
            <person name="Li C."/>
            <person name="Lai Q."/>
            <person name="Shao Z."/>
        </authorList>
    </citation>
    <scope>NUCLEOTIDE SEQUENCE [LARGE SCALE GENOMIC DNA]</scope>
    <source>
        <strain evidence="17 18">C41B8</strain>
    </source>
</reference>
<dbReference type="InterPro" id="IPR050219">
    <property type="entry name" value="DnaG_primase"/>
</dbReference>
<comment type="similarity">
    <text evidence="12 13">Belongs to the DnaG primase family.</text>
</comment>
<evidence type="ECO:0000256" key="14">
    <source>
        <dbReference type="PIRSR" id="PIRSR002811-1"/>
    </source>
</evidence>
<evidence type="ECO:0000256" key="15">
    <source>
        <dbReference type="SAM" id="MobiDB-lite"/>
    </source>
</evidence>
<evidence type="ECO:0000256" key="7">
    <source>
        <dbReference type="ARBA" id="ARBA00022771"/>
    </source>
</evidence>
<dbReference type="InterPro" id="IPR019475">
    <property type="entry name" value="DNA_primase_DnaB-bd"/>
</dbReference>
<dbReference type="InterPro" id="IPR013173">
    <property type="entry name" value="DNA_primase_DnaG_DnaB-bd_dom"/>
</dbReference>
<comment type="domain">
    <text evidence="12">Contains an N-terminal zinc-binding domain, a central core domain that contains the primase activity, and a C-terminal DnaB-binding domain.</text>
</comment>
<dbReference type="GO" id="GO:1990077">
    <property type="term" value="C:primosome complex"/>
    <property type="evidence" value="ECO:0007669"/>
    <property type="project" value="UniProtKB-KW"/>
</dbReference>
<evidence type="ECO:0000256" key="5">
    <source>
        <dbReference type="ARBA" id="ARBA00022705"/>
    </source>
</evidence>
<dbReference type="InterPro" id="IPR016136">
    <property type="entry name" value="DNA_helicase_N/primase_C"/>
</dbReference>
<dbReference type="GO" id="GO:0003899">
    <property type="term" value="F:DNA-directed RNA polymerase activity"/>
    <property type="evidence" value="ECO:0007669"/>
    <property type="project" value="UniProtKB-UniRule"/>
</dbReference>
<dbReference type="InterPro" id="IPR030846">
    <property type="entry name" value="DnaG_bac"/>
</dbReference>
<dbReference type="Pfam" id="PF08278">
    <property type="entry name" value="DnaG_DnaB_bind"/>
    <property type="match status" value="1"/>
</dbReference>
<comment type="function">
    <text evidence="12 13">RNA polymerase that catalyzes the synthesis of short RNA molecules used as primers for DNA polymerase during DNA replication.</text>
</comment>
<dbReference type="GO" id="GO:0005737">
    <property type="term" value="C:cytoplasm"/>
    <property type="evidence" value="ECO:0007669"/>
    <property type="project" value="TreeGrafter"/>
</dbReference>
<evidence type="ECO:0000256" key="10">
    <source>
        <dbReference type="ARBA" id="ARBA00023125"/>
    </source>
</evidence>
<evidence type="ECO:0000256" key="2">
    <source>
        <dbReference type="ARBA" id="ARBA00022515"/>
    </source>
</evidence>
<evidence type="ECO:0000256" key="6">
    <source>
        <dbReference type="ARBA" id="ARBA00022723"/>
    </source>
</evidence>
<dbReference type="EMBL" id="APNK01000001">
    <property type="protein sequence ID" value="KEZ79350.1"/>
    <property type="molecule type" value="Genomic_DNA"/>
</dbReference>
<dbReference type="Gene3D" id="3.90.580.10">
    <property type="entry name" value="Zinc finger, CHC2-type domain"/>
    <property type="match status" value="1"/>
</dbReference>